<comment type="cofactor">
    <cofactor evidence="3">
        <name>Zn(2+)</name>
        <dbReference type="ChEBI" id="CHEBI:29105"/>
    </cofactor>
    <text evidence="3">Binds 1 divalent metal cation per subunit.</text>
</comment>
<comment type="caution">
    <text evidence="5">The sequence shown here is derived from an EMBL/GenBank/DDBJ whole genome shotgun (WGS) entry which is preliminary data.</text>
</comment>
<dbReference type="PANTHER" id="PTHR10907:SF47">
    <property type="entry name" value="REGUCALCIN"/>
    <property type="match status" value="1"/>
</dbReference>
<feature type="active site" description="Proton donor/acceptor" evidence="2">
    <location>
        <position position="213"/>
    </location>
</feature>
<evidence type="ECO:0000313" key="6">
    <source>
        <dbReference type="Proteomes" id="UP000599074"/>
    </source>
</evidence>
<evidence type="ECO:0000256" key="1">
    <source>
        <dbReference type="ARBA" id="ARBA00008853"/>
    </source>
</evidence>
<evidence type="ECO:0000313" key="5">
    <source>
        <dbReference type="EMBL" id="GII22663.1"/>
    </source>
</evidence>
<comment type="similarity">
    <text evidence="1">Belongs to the SMP-30/CGR1 family.</text>
</comment>
<keyword evidence="6" id="KW-1185">Reference proteome</keyword>
<dbReference type="PRINTS" id="PR01790">
    <property type="entry name" value="SMP30FAMILY"/>
</dbReference>
<dbReference type="EMBL" id="BOON01000019">
    <property type="protein sequence ID" value="GII22663.1"/>
    <property type="molecule type" value="Genomic_DNA"/>
</dbReference>
<dbReference type="Pfam" id="PF08450">
    <property type="entry name" value="SGL"/>
    <property type="match status" value="1"/>
</dbReference>
<dbReference type="PANTHER" id="PTHR10907">
    <property type="entry name" value="REGUCALCIN"/>
    <property type="match status" value="1"/>
</dbReference>
<name>A0A8J3T9F7_9ACTN</name>
<gene>
    <name evidence="5" type="ORF">Pme01_22600</name>
</gene>
<dbReference type="InterPro" id="IPR005511">
    <property type="entry name" value="SMP-30"/>
</dbReference>
<feature type="binding site" evidence="3">
    <location>
        <position position="213"/>
    </location>
    <ligand>
        <name>a divalent metal cation</name>
        <dbReference type="ChEBI" id="CHEBI:60240"/>
    </ligand>
</feature>
<evidence type="ECO:0000256" key="2">
    <source>
        <dbReference type="PIRSR" id="PIRSR605511-1"/>
    </source>
</evidence>
<feature type="binding site" evidence="3">
    <location>
        <position position="117"/>
    </location>
    <ligand>
        <name>substrate</name>
    </ligand>
</feature>
<keyword evidence="3" id="KW-0862">Zinc</keyword>
<dbReference type="InterPro" id="IPR011042">
    <property type="entry name" value="6-blade_b-propeller_TolB-like"/>
</dbReference>
<proteinExistence type="inferred from homology"/>
<dbReference type="SUPFAM" id="SSF63829">
    <property type="entry name" value="Calcium-dependent phosphotriesterase"/>
    <property type="match status" value="1"/>
</dbReference>
<protein>
    <recommendedName>
        <fullName evidence="4">SMP-30/Gluconolactonase/LRE-like region domain-containing protein</fullName>
    </recommendedName>
</protein>
<feature type="binding site" evidence="3">
    <location>
        <position position="165"/>
    </location>
    <ligand>
        <name>a divalent metal cation</name>
        <dbReference type="ChEBI" id="CHEBI:60240"/>
    </ligand>
</feature>
<evidence type="ECO:0000256" key="3">
    <source>
        <dbReference type="PIRSR" id="PIRSR605511-2"/>
    </source>
</evidence>
<sequence length="315" mass="33097">MCGLCRTLGGVGSRKKTYRAQVASREAYILGEGPVWDGPTGRVVWVDIQAGLVLEGALRSDGVEPVRGHSLPGTVGAAVPASDGGLLVAARDGLATISPDGRLDLGPRLLPGGADSRFNDGACDPAGRFLVGSLSLDGRRSDERLYRLESDGSVRVLADRVTLSNGLGWSPDGRTMYHVDSVPGTVWSAAYDPVTGEVGERRTLLSIADGLPDGLCVDVEGNLWIAIWGGGEVRRYTPRGELIATVAVPAPHTTSVAFVGEGRDRLLITTARDGLSEADLDAHPESGRLFLADVPTMGVPTPRWAGDTATPPWRA</sequence>
<organism evidence="5 6">
    <name type="scientific">Planosporangium mesophilum</name>
    <dbReference type="NCBI Taxonomy" id="689768"/>
    <lineage>
        <taxon>Bacteria</taxon>
        <taxon>Bacillati</taxon>
        <taxon>Actinomycetota</taxon>
        <taxon>Actinomycetes</taxon>
        <taxon>Micromonosporales</taxon>
        <taxon>Micromonosporaceae</taxon>
        <taxon>Planosporangium</taxon>
    </lineage>
</organism>
<accession>A0A8J3T9F7</accession>
<dbReference type="Proteomes" id="UP000599074">
    <property type="component" value="Unassembled WGS sequence"/>
</dbReference>
<feature type="binding site" evidence="3">
    <location>
        <position position="137"/>
    </location>
    <ligand>
        <name>substrate</name>
    </ligand>
</feature>
<reference evidence="5" key="1">
    <citation type="submission" date="2021-01" db="EMBL/GenBank/DDBJ databases">
        <title>Whole genome shotgun sequence of Planosporangium mesophilum NBRC 109066.</title>
        <authorList>
            <person name="Komaki H."/>
            <person name="Tamura T."/>
        </authorList>
    </citation>
    <scope>NUCLEOTIDE SEQUENCE</scope>
    <source>
        <strain evidence="5">NBRC 109066</strain>
    </source>
</reference>
<dbReference type="Gene3D" id="2.120.10.30">
    <property type="entry name" value="TolB, C-terminal domain"/>
    <property type="match status" value="1"/>
</dbReference>
<dbReference type="InterPro" id="IPR013658">
    <property type="entry name" value="SGL"/>
</dbReference>
<keyword evidence="3" id="KW-0479">Metal-binding</keyword>
<dbReference type="GO" id="GO:0004341">
    <property type="term" value="F:gluconolactonase activity"/>
    <property type="evidence" value="ECO:0007669"/>
    <property type="project" value="TreeGrafter"/>
</dbReference>
<dbReference type="GO" id="GO:0019853">
    <property type="term" value="P:L-ascorbic acid biosynthetic process"/>
    <property type="evidence" value="ECO:0007669"/>
    <property type="project" value="TreeGrafter"/>
</dbReference>
<feature type="binding site" evidence="3">
    <location>
        <position position="32"/>
    </location>
    <ligand>
        <name>a divalent metal cation</name>
        <dbReference type="ChEBI" id="CHEBI:60240"/>
    </ligand>
</feature>
<dbReference type="GO" id="GO:0005509">
    <property type="term" value="F:calcium ion binding"/>
    <property type="evidence" value="ECO:0007669"/>
    <property type="project" value="TreeGrafter"/>
</dbReference>
<evidence type="ECO:0000259" key="4">
    <source>
        <dbReference type="Pfam" id="PF08450"/>
    </source>
</evidence>
<dbReference type="AlphaFoldDB" id="A0A8J3T9F7"/>
<feature type="binding site" evidence="3">
    <location>
        <position position="119"/>
    </location>
    <ligand>
        <name>substrate</name>
    </ligand>
</feature>
<feature type="domain" description="SMP-30/Gluconolactonase/LRE-like region" evidence="4">
    <location>
        <begin position="30"/>
        <end position="272"/>
    </location>
</feature>